<sequence length="372" mass="41764">MDTVQSGEHEMIFDAGGMEDGGWETSFDEYSDDHAGTDGDGTTGPVSEPTVLSNVLHPNNGQSTKDSSRITSHATRLPIFHSLTTPVQSPPRTSPFMADTNMDRKRLRTRPDPKPIPAEVSEAIALMDQEIRDHHEGPPKKRGRGRPKGWRKGQAATATAASKSGSGTPSAGNGNGTSIKKRGRPSKTPDLSMRAIYLKSEPNYIPFGCEWFDPDEFPESGGKCLAELHNLETLRRHIHLVHGHEGPISCKWGKCAEQDDPEEFDWRGWLRHIKNHLVPYAWHMGDGIRNRCVDTIKNDDPEKPPDYLFQDGVQITPSIKDQQFEDTAGMLERRRKLREIRLQAEENAPTEREFKLQLLGKQVPPRLKRKET</sequence>
<evidence type="ECO:0000313" key="2">
    <source>
        <dbReference type="EMBL" id="KAK9778684.1"/>
    </source>
</evidence>
<protein>
    <submittedName>
        <fullName evidence="2">Uncharacterized protein</fullName>
    </submittedName>
</protein>
<feature type="region of interest" description="Disordered" evidence="1">
    <location>
        <begin position="129"/>
        <end position="190"/>
    </location>
</feature>
<feature type="compositionally biased region" description="Basic and acidic residues" evidence="1">
    <location>
        <begin position="101"/>
        <end position="113"/>
    </location>
</feature>
<dbReference type="EMBL" id="JARVKM010000014">
    <property type="protein sequence ID" value="KAK9778684.1"/>
    <property type="molecule type" value="Genomic_DNA"/>
</dbReference>
<proteinExistence type="predicted"/>
<accession>A0ABR2XY07</accession>
<comment type="caution">
    <text evidence="2">The sequence shown here is derived from an EMBL/GenBank/DDBJ whole genome shotgun (WGS) entry which is preliminary data.</text>
</comment>
<feature type="compositionally biased region" description="Basic and acidic residues" evidence="1">
    <location>
        <begin position="129"/>
        <end position="139"/>
    </location>
</feature>
<name>A0ABR2XY07_9PEZI</name>
<evidence type="ECO:0000313" key="3">
    <source>
        <dbReference type="Proteomes" id="UP001465668"/>
    </source>
</evidence>
<feature type="region of interest" description="Disordered" evidence="1">
    <location>
        <begin position="1"/>
        <end position="44"/>
    </location>
</feature>
<dbReference type="Proteomes" id="UP001465668">
    <property type="component" value="Unassembled WGS sequence"/>
</dbReference>
<evidence type="ECO:0000256" key="1">
    <source>
        <dbReference type="SAM" id="MobiDB-lite"/>
    </source>
</evidence>
<gene>
    <name evidence="2" type="ORF">SCAR479_04307</name>
</gene>
<keyword evidence="3" id="KW-1185">Reference proteome</keyword>
<feature type="compositionally biased region" description="Low complexity" evidence="1">
    <location>
        <begin position="152"/>
        <end position="172"/>
    </location>
</feature>
<reference evidence="2 3" key="1">
    <citation type="submission" date="2024-02" db="EMBL/GenBank/DDBJ databases">
        <title>First draft genome assembly of two strains of Seiridium cardinale.</title>
        <authorList>
            <person name="Emiliani G."/>
            <person name="Scali E."/>
        </authorList>
    </citation>
    <scope>NUCLEOTIDE SEQUENCE [LARGE SCALE GENOMIC DNA]</scope>
    <source>
        <strain evidence="2 3">BM-138-000479</strain>
    </source>
</reference>
<organism evidence="2 3">
    <name type="scientific">Seiridium cardinale</name>
    <dbReference type="NCBI Taxonomy" id="138064"/>
    <lineage>
        <taxon>Eukaryota</taxon>
        <taxon>Fungi</taxon>
        <taxon>Dikarya</taxon>
        <taxon>Ascomycota</taxon>
        <taxon>Pezizomycotina</taxon>
        <taxon>Sordariomycetes</taxon>
        <taxon>Xylariomycetidae</taxon>
        <taxon>Amphisphaeriales</taxon>
        <taxon>Sporocadaceae</taxon>
        <taxon>Seiridium</taxon>
    </lineage>
</organism>
<feature type="compositionally biased region" description="Basic residues" evidence="1">
    <location>
        <begin position="140"/>
        <end position="151"/>
    </location>
</feature>
<feature type="region of interest" description="Disordered" evidence="1">
    <location>
        <begin position="83"/>
        <end position="117"/>
    </location>
</feature>